<dbReference type="Pfam" id="PF06866">
    <property type="entry name" value="DUF1256"/>
    <property type="match status" value="1"/>
</dbReference>
<proteinExistence type="predicted"/>
<accession>A0A1G8AH75</accession>
<dbReference type="InterPro" id="IPR023430">
    <property type="entry name" value="Pept_HybD-like_dom_sf"/>
</dbReference>
<dbReference type="OrthoDB" id="9815953at2"/>
<dbReference type="EMBL" id="FNCP01000011">
    <property type="protein sequence ID" value="SDH20251.1"/>
    <property type="molecule type" value="Genomic_DNA"/>
</dbReference>
<dbReference type="NCBIfam" id="TIGR02841">
    <property type="entry name" value="spore_YyaC"/>
    <property type="match status" value="1"/>
</dbReference>
<reference evidence="2" key="1">
    <citation type="submission" date="2016-10" db="EMBL/GenBank/DDBJ databases">
        <authorList>
            <person name="Varghese N."/>
            <person name="Submissions S."/>
        </authorList>
    </citation>
    <scope>NUCLEOTIDE SEQUENCE [LARGE SCALE GENOMIC DNA]</scope>
    <source>
        <strain evidence="2">DSM 8344</strain>
    </source>
</reference>
<evidence type="ECO:0000313" key="2">
    <source>
        <dbReference type="Proteomes" id="UP000198656"/>
    </source>
</evidence>
<dbReference type="STRING" id="1121419.SAMN05443529_1112"/>
<name>A0A1G8AH75_9FIRM</name>
<dbReference type="InterPro" id="IPR009665">
    <property type="entry name" value="YyaC"/>
</dbReference>
<gene>
    <name evidence="1" type="ORF">SAMN05443529_1112</name>
</gene>
<organism evidence="1 2">
    <name type="scientific">Desulfosporosinus hippei DSM 8344</name>
    <dbReference type="NCBI Taxonomy" id="1121419"/>
    <lineage>
        <taxon>Bacteria</taxon>
        <taxon>Bacillati</taxon>
        <taxon>Bacillota</taxon>
        <taxon>Clostridia</taxon>
        <taxon>Eubacteriales</taxon>
        <taxon>Desulfitobacteriaceae</taxon>
        <taxon>Desulfosporosinus</taxon>
    </lineage>
</organism>
<evidence type="ECO:0000313" key="1">
    <source>
        <dbReference type="EMBL" id="SDH20251.1"/>
    </source>
</evidence>
<protein>
    <submittedName>
        <fullName evidence="1">Putative sporulation protein YyaC</fullName>
    </submittedName>
</protein>
<dbReference type="SUPFAM" id="SSF53163">
    <property type="entry name" value="HybD-like"/>
    <property type="match status" value="1"/>
</dbReference>
<dbReference type="Proteomes" id="UP000198656">
    <property type="component" value="Unassembled WGS sequence"/>
</dbReference>
<dbReference type="AlphaFoldDB" id="A0A1G8AH75"/>
<sequence>MEVTNITNKSMSILATFNSFSIDYTEKLSFITTLKELTYRKKVLFTCIGSDRATGDCLGPLVGTNLKRLGYTVLGTLDEPLHAQNLIKDLEKAMAINNPDIVVAIDACLGKYDEIGKISLSNSPLSPGAALNKSLPTVGDISILGIVNMGGFLELQVLQCTRLHTVMKLATDMTHLIWRAVPVSQERQVRTATRNQCS</sequence>
<keyword evidence="2" id="KW-1185">Reference proteome</keyword>